<keyword evidence="1" id="KW-1133">Transmembrane helix</keyword>
<evidence type="ECO:0000256" key="1">
    <source>
        <dbReference type="SAM" id="Phobius"/>
    </source>
</evidence>
<evidence type="ECO:0000313" key="2">
    <source>
        <dbReference type="EMBL" id="KAH6666517.1"/>
    </source>
</evidence>
<feature type="transmembrane region" description="Helical" evidence="1">
    <location>
        <begin position="12"/>
        <end position="32"/>
    </location>
</feature>
<protein>
    <submittedName>
        <fullName evidence="2">Uncharacterized protein</fullName>
    </submittedName>
</protein>
<keyword evidence="3" id="KW-1185">Reference proteome</keyword>
<gene>
    <name evidence="2" type="ORF">F5X68DRAFT_236956</name>
</gene>
<dbReference type="EMBL" id="JAGSXJ010000036">
    <property type="protein sequence ID" value="KAH6666517.1"/>
    <property type="molecule type" value="Genomic_DNA"/>
</dbReference>
<keyword evidence="1" id="KW-0472">Membrane</keyword>
<name>A0A9P9A5V3_9PEZI</name>
<proteinExistence type="predicted"/>
<dbReference type="OrthoDB" id="3439489at2759"/>
<sequence length="173" mass="19354">MTSRAFFGPSSMIFRCLKFLLNIWLLCVAAVIPRSGMTTLDFNFTLFAGDQPIAPGPDGSGVQATLGLKPAVFTLKDGRLSSEDRFLGPTLWTTYDYMPQPIFWWQKDTPESSEVDWVAQKHGDSYQLLEFGSPLIAIDGEIYENIRPDTPTFSRGGVDVVLKPVTEEREPEK</sequence>
<dbReference type="AlphaFoldDB" id="A0A9P9A5V3"/>
<organism evidence="2 3">
    <name type="scientific">Plectosphaerella plurivora</name>
    <dbReference type="NCBI Taxonomy" id="936078"/>
    <lineage>
        <taxon>Eukaryota</taxon>
        <taxon>Fungi</taxon>
        <taxon>Dikarya</taxon>
        <taxon>Ascomycota</taxon>
        <taxon>Pezizomycotina</taxon>
        <taxon>Sordariomycetes</taxon>
        <taxon>Hypocreomycetidae</taxon>
        <taxon>Glomerellales</taxon>
        <taxon>Plectosphaerellaceae</taxon>
        <taxon>Plectosphaerella</taxon>
    </lineage>
</organism>
<keyword evidence="1" id="KW-0812">Transmembrane</keyword>
<accession>A0A9P9A5V3</accession>
<comment type="caution">
    <text evidence="2">The sequence shown here is derived from an EMBL/GenBank/DDBJ whole genome shotgun (WGS) entry which is preliminary data.</text>
</comment>
<dbReference type="Proteomes" id="UP000770015">
    <property type="component" value="Unassembled WGS sequence"/>
</dbReference>
<evidence type="ECO:0000313" key="3">
    <source>
        <dbReference type="Proteomes" id="UP000770015"/>
    </source>
</evidence>
<reference evidence="2" key="1">
    <citation type="journal article" date="2021" name="Nat. Commun.">
        <title>Genetic determinants of endophytism in the Arabidopsis root mycobiome.</title>
        <authorList>
            <person name="Mesny F."/>
            <person name="Miyauchi S."/>
            <person name="Thiergart T."/>
            <person name="Pickel B."/>
            <person name="Atanasova L."/>
            <person name="Karlsson M."/>
            <person name="Huettel B."/>
            <person name="Barry K.W."/>
            <person name="Haridas S."/>
            <person name="Chen C."/>
            <person name="Bauer D."/>
            <person name="Andreopoulos W."/>
            <person name="Pangilinan J."/>
            <person name="LaButti K."/>
            <person name="Riley R."/>
            <person name="Lipzen A."/>
            <person name="Clum A."/>
            <person name="Drula E."/>
            <person name="Henrissat B."/>
            <person name="Kohler A."/>
            <person name="Grigoriev I.V."/>
            <person name="Martin F.M."/>
            <person name="Hacquard S."/>
        </authorList>
    </citation>
    <scope>NUCLEOTIDE SEQUENCE</scope>
    <source>
        <strain evidence="2">MPI-SDFR-AT-0117</strain>
    </source>
</reference>